<reference evidence="1" key="1">
    <citation type="journal article" date="2020" name="New Phytol.">
        <title>Comparative genomics reveals dynamic genome evolution in host specialist ectomycorrhizal fungi.</title>
        <authorList>
            <person name="Lofgren L.A."/>
            <person name="Nguyen N.H."/>
            <person name="Vilgalys R."/>
            <person name="Ruytinx J."/>
            <person name="Liao H.L."/>
            <person name="Branco S."/>
            <person name="Kuo A."/>
            <person name="LaButti K."/>
            <person name="Lipzen A."/>
            <person name="Andreopoulos W."/>
            <person name="Pangilinan J."/>
            <person name="Riley R."/>
            <person name="Hundley H."/>
            <person name="Na H."/>
            <person name="Barry K."/>
            <person name="Grigoriev I.V."/>
            <person name="Stajich J.E."/>
            <person name="Kennedy P.G."/>
        </authorList>
    </citation>
    <scope>NUCLEOTIDE SEQUENCE</scope>
    <source>
        <strain evidence="1">FC203</strain>
    </source>
</reference>
<evidence type="ECO:0000313" key="1">
    <source>
        <dbReference type="EMBL" id="KAG1899845.1"/>
    </source>
</evidence>
<dbReference type="RefSeq" id="XP_041225421.1">
    <property type="nucleotide sequence ID" value="XM_041365629.1"/>
</dbReference>
<organism evidence="1 2">
    <name type="scientific">Suillus fuscotomentosus</name>
    <dbReference type="NCBI Taxonomy" id="1912939"/>
    <lineage>
        <taxon>Eukaryota</taxon>
        <taxon>Fungi</taxon>
        <taxon>Dikarya</taxon>
        <taxon>Basidiomycota</taxon>
        <taxon>Agaricomycotina</taxon>
        <taxon>Agaricomycetes</taxon>
        <taxon>Agaricomycetidae</taxon>
        <taxon>Boletales</taxon>
        <taxon>Suillineae</taxon>
        <taxon>Suillaceae</taxon>
        <taxon>Suillus</taxon>
    </lineage>
</organism>
<accession>A0AAD4E511</accession>
<proteinExistence type="predicted"/>
<protein>
    <submittedName>
        <fullName evidence="1">Uncharacterized protein</fullName>
    </submittedName>
</protein>
<dbReference type="AlphaFoldDB" id="A0AAD4E511"/>
<gene>
    <name evidence="1" type="ORF">F5891DRAFT_1173472</name>
</gene>
<sequence>MAFQLIKHIFNFFYPNETENQNYPDRPGPLLSFWDLIPCYDRSELPLVHAFTLVVAHRKASDFEKRIEARNEEWNDSMLLKMAWADLMISYPTNSFVADVDLECLTALEGRMFEDSEEAGPAGNQQWGLDAGQHHRRCKLYLGIPDEWVSARDYSESELERGPLFSDNSDATSLESADELSEAVVPCLPAEECPPVKRRCAPQARRVQRGRKRK</sequence>
<dbReference type="GeneID" id="64659927"/>
<evidence type="ECO:0000313" key="2">
    <source>
        <dbReference type="Proteomes" id="UP001195769"/>
    </source>
</evidence>
<name>A0AAD4E511_9AGAM</name>
<comment type="caution">
    <text evidence="1">The sequence shown here is derived from an EMBL/GenBank/DDBJ whole genome shotgun (WGS) entry which is preliminary data.</text>
</comment>
<dbReference type="Proteomes" id="UP001195769">
    <property type="component" value="Unassembled WGS sequence"/>
</dbReference>
<dbReference type="EMBL" id="JABBWK010000030">
    <property type="protein sequence ID" value="KAG1899845.1"/>
    <property type="molecule type" value="Genomic_DNA"/>
</dbReference>
<keyword evidence="2" id="KW-1185">Reference proteome</keyword>